<sequence length="118" mass="13641">MGPVERLLSTSAKLYEHLSTIPNGDDREEFIEKIDALLDERGAIIEELKQSGKSLDGHQLNKHLQELDRGIQERLQKVMTEIKTDMKTLQQSKKTEQQYLNPYSSVRVMDGMYYDGKK</sequence>
<dbReference type="AlphaFoldDB" id="A0A0K9F4U2"/>
<name>A0A0K9F4U2_9BACI</name>
<evidence type="ECO:0000256" key="1">
    <source>
        <dbReference type="ARBA" id="ARBA00004514"/>
    </source>
</evidence>
<evidence type="ECO:0000313" key="9">
    <source>
        <dbReference type="Proteomes" id="UP000037326"/>
    </source>
</evidence>
<gene>
    <name evidence="8" type="ORF">ACZ11_18935</name>
</gene>
<keyword evidence="3" id="KW-1005">Bacterial flagellum biogenesis</keyword>
<organism evidence="8 9">
    <name type="scientific">Lysinibacillus xylanilyticus</name>
    <dbReference type="NCBI Taxonomy" id="582475"/>
    <lineage>
        <taxon>Bacteria</taxon>
        <taxon>Bacillati</taxon>
        <taxon>Bacillota</taxon>
        <taxon>Bacilli</taxon>
        <taxon>Bacillales</taxon>
        <taxon>Bacillaceae</taxon>
        <taxon>Lysinibacillus</taxon>
    </lineage>
</organism>
<protein>
    <recommendedName>
        <fullName evidence="7">Flagellar protein FliT</fullName>
    </recommendedName>
</protein>
<evidence type="ECO:0000256" key="7">
    <source>
        <dbReference type="ARBA" id="ARBA00093797"/>
    </source>
</evidence>
<comment type="similarity">
    <text evidence="6">Belongs to the bacillales FliT family.</text>
</comment>
<comment type="subcellular location">
    <subcellularLocation>
        <location evidence="1">Cytoplasm</location>
        <location evidence="1">Cytosol</location>
    </subcellularLocation>
</comment>
<keyword evidence="8" id="KW-0969">Cilium</keyword>
<dbReference type="Proteomes" id="UP000037326">
    <property type="component" value="Unassembled WGS sequence"/>
</dbReference>
<keyword evidence="8" id="KW-0282">Flagellum</keyword>
<dbReference type="PATRIC" id="fig|582475.4.peg.2852"/>
<evidence type="ECO:0000256" key="6">
    <source>
        <dbReference type="ARBA" id="ARBA00093785"/>
    </source>
</evidence>
<evidence type="ECO:0000313" key="8">
    <source>
        <dbReference type="EMBL" id="KMY29193.1"/>
    </source>
</evidence>
<evidence type="ECO:0000256" key="3">
    <source>
        <dbReference type="ARBA" id="ARBA00022795"/>
    </source>
</evidence>
<keyword evidence="2" id="KW-0963">Cytoplasm</keyword>
<dbReference type="EMBL" id="LFXJ01000010">
    <property type="protein sequence ID" value="KMY29193.1"/>
    <property type="molecule type" value="Genomic_DNA"/>
</dbReference>
<reference evidence="9" key="1">
    <citation type="submission" date="2015-07" db="EMBL/GenBank/DDBJ databases">
        <authorList>
            <consortium name="Consortium for Microbial Forensics and Genomics (microFORGE)"/>
            <person name="Knight B.M."/>
            <person name="Roberts D.P."/>
            <person name="Lin D."/>
            <person name="Hari K."/>
            <person name="Fletcher J."/>
            <person name="Melcher U."/>
            <person name="Blagden T."/>
            <person name="Winegar R.A."/>
        </authorList>
    </citation>
    <scope>NUCLEOTIDE SEQUENCE [LARGE SCALE GENOMIC DNA]</scope>
    <source>
        <strain evidence="9">DSM 23493</strain>
    </source>
</reference>
<proteinExistence type="inferred from homology"/>
<comment type="caution">
    <text evidence="8">The sequence shown here is derived from an EMBL/GenBank/DDBJ whole genome shotgun (WGS) entry which is preliminary data.</text>
</comment>
<dbReference type="OrthoDB" id="2353131at2"/>
<dbReference type="Pfam" id="PF05400">
    <property type="entry name" value="FliT"/>
    <property type="match status" value="1"/>
</dbReference>
<evidence type="ECO:0000256" key="4">
    <source>
        <dbReference type="ARBA" id="ARBA00023186"/>
    </source>
</evidence>
<comment type="function">
    <text evidence="5">May act as an export chaperone for the filament capping protein FliD.</text>
</comment>
<evidence type="ECO:0000256" key="5">
    <source>
        <dbReference type="ARBA" id="ARBA00093765"/>
    </source>
</evidence>
<accession>A0A0K9F4U2</accession>
<keyword evidence="8" id="KW-0966">Cell projection</keyword>
<dbReference type="InterPro" id="IPR008622">
    <property type="entry name" value="FliT"/>
</dbReference>
<evidence type="ECO:0000256" key="2">
    <source>
        <dbReference type="ARBA" id="ARBA00022490"/>
    </source>
</evidence>
<keyword evidence="4" id="KW-0143">Chaperone</keyword>